<evidence type="ECO:0000256" key="1">
    <source>
        <dbReference type="ARBA" id="ARBA00001941"/>
    </source>
</evidence>
<evidence type="ECO:0000256" key="4">
    <source>
        <dbReference type="ARBA" id="ARBA00011738"/>
    </source>
</evidence>
<comment type="cofactor">
    <cofactor evidence="1">
        <name>Co(2+)</name>
        <dbReference type="ChEBI" id="CHEBI:48828"/>
    </cofactor>
</comment>
<evidence type="ECO:0000256" key="6">
    <source>
        <dbReference type="ARBA" id="ARBA00022723"/>
    </source>
</evidence>
<dbReference type="CDD" id="cd07033">
    <property type="entry name" value="TPP_PYR_DXS_TK_like"/>
    <property type="match status" value="1"/>
</dbReference>
<dbReference type="Proteomes" id="UP000769157">
    <property type="component" value="Unassembled WGS sequence"/>
</dbReference>
<sequence length="689" mass="75200">MTVDQSPSHNLVLGTFRCLIADLVQQYGGGHPGGAMGMAAMGIALWKYSMRYSPNNPDFFNRDRIVLSNGHTCLFQYVFLHLTGYKHMTMEQLKTYHSTRVDSFCPGHPEIEHPGIELTTGPLGQGIANCVGLAIASKNLASLYNRPDIAVVDNTIYCIVGDACLQEGVALEAISLAGHLGLDNLVVLYDNNEITFDGSVDLTNTEDVNKKMEASNWAVLEVEDGSDNVDGIVDAISKARDIKKPVFINIHTVIGIGALNEGQSSAHGAALGVDNVAQLKRKWGMDPEKHFNVPDQVYQFFAECPARGEQYEAEWNATVAKYTEKYPDAAAEFKRRVAGKLPLDWKSYIPKEYPAEPTPTRKSSGLVMSPLAKAVDTFFNGSADLSPSTFVGWSGKAEFQNPAVQPKAGDKGSYSGRYLHYGIREHGMAAIAAGISAYNKGTYIPVISTFLMFYLYAAPAVRMAALQELQMVCVATHDSIGTGEDGPTHQPIALPAFFRALPNTLFVRPADSEETAGAWEAAVNFTHGPSVISLSRQSLPQLKGLTDRAKVSLGAYVVKPVSQPDLQLFASGSEVHLALEAAEKLETAGIKTRVVSFPSTNLFEKQSSEYKAQILLRGKIPSVIVETYAVNGWERYATAGYSMKTFGKSLPGKDVLEYFGFSANEVATKVEKYYRSVTKESMWTFQDLN</sequence>
<dbReference type="PANTHER" id="PTHR43522">
    <property type="entry name" value="TRANSKETOLASE"/>
    <property type="match status" value="1"/>
</dbReference>
<dbReference type="GO" id="GO:0047896">
    <property type="term" value="F:formaldehyde transketolase activity"/>
    <property type="evidence" value="ECO:0007669"/>
    <property type="project" value="UniProtKB-EC"/>
</dbReference>
<organism evidence="20 21">
    <name type="scientific">Ogataea philodendri</name>
    <dbReference type="NCBI Taxonomy" id="1378263"/>
    <lineage>
        <taxon>Eukaryota</taxon>
        <taxon>Fungi</taxon>
        <taxon>Dikarya</taxon>
        <taxon>Ascomycota</taxon>
        <taxon>Saccharomycotina</taxon>
        <taxon>Pichiomycetes</taxon>
        <taxon>Pichiales</taxon>
        <taxon>Pichiaceae</taxon>
        <taxon>Ogataea</taxon>
    </lineage>
</organism>
<feature type="binding site" evidence="14">
    <location>
        <position position="477"/>
    </location>
    <ligand>
        <name>substrate</name>
    </ligand>
</feature>
<protein>
    <recommendedName>
        <fullName evidence="18">Transketolase</fullName>
        <ecNumber evidence="18">2.2.1.1</ecNumber>
    </recommendedName>
</protein>
<feature type="binding site" evidence="15">
    <location>
        <position position="267"/>
    </location>
    <ligand>
        <name>thiamine diphosphate</name>
        <dbReference type="ChEBI" id="CHEBI:58937"/>
    </ligand>
</feature>
<dbReference type="GeneID" id="70233346"/>
<reference evidence="20" key="1">
    <citation type="journal article" date="2021" name="Open Biol.">
        <title>Shared evolutionary footprints suggest mitochondrial oxidative damage underlies multiple complex I losses in fungi.</title>
        <authorList>
            <person name="Schikora-Tamarit M.A."/>
            <person name="Marcet-Houben M."/>
            <person name="Nosek J."/>
            <person name="Gabaldon T."/>
        </authorList>
    </citation>
    <scope>NUCLEOTIDE SEQUENCE</scope>
    <source>
        <strain evidence="20">CBS6075</strain>
    </source>
</reference>
<dbReference type="InterPro" id="IPR055152">
    <property type="entry name" value="Transketolase-like_C_2"/>
</dbReference>
<comment type="caution">
    <text evidence="20">The sequence shown here is derived from an EMBL/GenBank/DDBJ whole genome shotgun (WGS) entry which is preliminary data.</text>
</comment>
<feature type="binding site" evidence="14">
    <location>
        <position position="485"/>
    </location>
    <ligand>
        <name>substrate</name>
    </ligand>
</feature>
<dbReference type="AlphaFoldDB" id="A0A9P8PC39"/>
<dbReference type="GO" id="GO:0005777">
    <property type="term" value="C:peroxisome"/>
    <property type="evidence" value="ECO:0007669"/>
    <property type="project" value="UniProtKB-SubCell"/>
</dbReference>
<comment type="cofactor">
    <cofactor evidence="16">
        <name>Mg(2+)</name>
        <dbReference type="ChEBI" id="CHEBI:18420"/>
    </cofactor>
    <text evidence="16">Binds 1 Mg(2+) ion per subunit. Can also utilize other divalent metal cations, such as Ca(2+), Mn(2+) and Co(2+).</text>
</comment>
<evidence type="ECO:0000313" key="21">
    <source>
        <dbReference type="Proteomes" id="UP000769157"/>
    </source>
</evidence>
<comment type="subcellular location">
    <subcellularLocation>
        <location evidence="2">Peroxisome</location>
    </subcellularLocation>
</comment>
<evidence type="ECO:0000256" key="16">
    <source>
        <dbReference type="PIRSR" id="PIRSR605478-4"/>
    </source>
</evidence>
<dbReference type="OrthoDB" id="10267175at2759"/>
<evidence type="ECO:0000256" key="18">
    <source>
        <dbReference type="RuleBase" id="RU004996"/>
    </source>
</evidence>
<evidence type="ECO:0000256" key="3">
    <source>
        <dbReference type="ARBA" id="ARBA00007131"/>
    </source>
</evidence>
<feature type="binding site" evidence="15">
    <location>
        <begin position="121"/>
        <end position="123"/>
    </location>
    <ligand>
        <name>thiamine diphosphate</name>
        <dbReference type="ChEBI" id="CHEBI:58937"/>
    </ligand>
</feature>
<comment type="function">
    <text evidence="18">Catalyzes the transfer of a two-carbon ketol group from a ketose donor to an aldose acceptor, via a covalent intermediate with the cofactor thiamine pyrophosphate.</text>
</comment>
<gene>
    <name evidence="20" type="ORF">OGAPHI_001378</name>
</gene>
<dbReference type="GO" id="GO:0006098">
    <property type="term" value="P:pentose-phosphate shunt"/>
    <property type="evidence" value="ECO:0007669"/>
    <property type="project" value="TreeGrafter"/>
</dbReference>
<dbReference type="InterPro" id="IPR020826">
    <property type="entry name" value="Transketolase_BS"/>
</dbReference>
<dbReference type="InterPro" id="IPR029061">
    <property type="entry name" value="THDP-binding"/>
</dbReference>
<comment type="cofactor">
    <cofactor evidence="18">
        <name>Mg(2+)</name>
        <dbReference type="ChEBI" id="CHEBI:18420"/>
    </cofactor>
    <cofactor evidence="18">
        <name>Ca(2+)</name>
        <dbReference type="ChEBI" id="CHEBI:29108"/>
    </cofactor>
    <cofactor evidence="18">
        <name>Mn(2+)</name>
        <dbReference type="ChEBI" id="CHEBI:29035"/>
    </cofactor>
    <cofactor evidence="18">
        <name>Co(2+)</name>
        <dbReference type="ChEBI" id="CHEBI:48828"/>
    </cofactor>
    <text evidence="18">Binds 1 Mg(2+) ion per subunit. Can also utilize other divalent metal cations, such as Ca(2+), Mn(2+) and Co(2+).</text>
</comment>
<feature type="binding site" evidence="14">
    <location>
        <position position="31"/>
    </location>
    <ligand>
        <name>substrate</name>
    </ligand>
</feature>
<dbReference type="Pfam" id="PF00456">
    <property type="entry name" value="Transketolase_N"/>
    <property type="match status" value="1"/>
</dbReference>
<dbReference type="Pfam" id="PF02779">
    <property type="entry name" value="Transket_pyr"/>
    <property type="match status" value="1"/>
</dbReference>
<keyword evidence="5 18" id="KW-0808">Transferase</keyword>
<dbReference type="SUPFAM" id="SSF52922">
    <property type="entry name" value="TK C-terminal domain-like"/>
    <property type="match status" value="1"/>
</dbReference>
<dbReference type="NCBIfam" id="TIGR00232">
    <property type="entry name" value="tktlase_bact"/>
    <property type="match status" value="1"/>
</dbReference>
<feature type="binding site" evidence="14">
    <location>
        <position position="388"/>
    </location>
    <ligand>
        <name>substrate</name>
    </ligand>
</feature>
<dbReference type="EC" id="2.2.1.1" evidence="18"/>
<evidence type="ECO:0000256" key="8">
    <source>
        <dbReference type="ARBA" id="ARBA00023052"/>
    </source>
</evidence>
<keyword evidence="8 15" id="KW-0786">Thiamine pyrophosphate</keyword>
<keyword evidence="21" id="KW-1185">Reference proteome</keyword>
<feature type="active site" description="Proton donor" evidence="13">
    <location>
        <position position="425"/>
    </location>
</feature>
<feature type="binding site" evidence="15">
    <location>
        <position position="71"/>
    </location>
    <ligand>
        <name>thiamine diphosphate</name>
        <dbReference type="ChEBI" id="CHEBI:58937"/>
    </ligand>
</feature>
<evidence type="ECO:0000259" key="19">
    <source>
        <dbReference type="SMART" id="SM00861"/>
    </source>
</evidence>
<dbReference type="RefSeq" id="XP_046063520.1">
    <property type="nucleotide sequence ID" value="XM_046202133.1"/>
</dbReference>
<dbReference type="FunFam" id="3.40.50.970:FF:000003">
    <property type="entry name" value="Transketolase"/>
    <property type="match status" value="1"/>
</dbReference>
<feature type="binding site" evidence="14">
    <location>
        <position position="536"/>
    </location>
    <ligand>
        <name>substrate</name>
    </ligand>
</feature>
<dbReference type="CDD" id="cd02012">
    <property type="entry name" value="TPP_TK"/>
    <property type="match status" value="1"/>
</dbReference>
<feature type="site" description="Important for catalytic activity" evidence="17">
    <location>
        <position position="31"/>
    </location>
</feature>
<dbReference type="GO" id="GO:0005829">
    <property type="term" value="C:cytosol"/>
    <property type="evidence" value="ECO:0007669"/>
    <property type="project" value="TreeGrafter"/>
</dbReference>
<feature type="site" description="Important for catalytic activity" evidence="17">
    <location>
        <position position="267"/>
    </location>
</feature>
<dbReference type="PANTHER" id="PTHR43522:SF6">
    <property type="entry name" value="TRANSKETOLASE-LIKE PYRIMIDINE-BINDING DOMAIN-CONTAINING PROTEIN-RELATED"/>
    <property type="match status" value="1"/>
</dbReference>
<dbReference type="Pfam" id="PF22613">
    <property type="entry name" value="Transketolase_C_1"/>
    <property type="match status" value="1"/>
</dbReference>
<dbReference type="InterPro" id="IPR049557">
    <property type="entry name" value="Transketolase_CS"/>
</dbReference>
<evidence type="ECO:0000256" key="11">
    <source>
        <dbReference type="ARBA" id="ARBA00049473"/>
    </source>
</evidence>
<feature type="binding site" evidence="16">
    <location>
        <position position="194"/>
    </location>
    <ligand>
        <name>Mg(2+)</name>
        <dbReference type="ChEBI" id="CHEBI:18420"/>
    </ligand>
</feature>
<comment type="cofactor">
    <cofactor evidence="15">
        <name>thiamine diphosphate</name>
        <dbReference type="ChEBI" id="CHEBI:58937"/>
    </cofactor>
    <text evidence="15">Binds 1 thiamine pyrophosphate per subunit. During the reaction, the substrate forms a covalent intermediate with the cofactor.</text>
</comment>
<evidence type="ECO:0000256" key="13">
    <source>
        <dbReference type="PIRSR" id="PIRSR605478-1"/>
    </source>
</evidence>
<dbReference type="SMART" id="SM00861">
    <property type="entry name" value="Transket_pyr"/>
    <property type="match status" value="1"/>
</dbReference>
<comment type="similarity">
    <text evidence="3 18">Belongs to the transketolase family.</text>
</comment>
<feature type="binding site" evidence="15">
    <location>
        <position position="192"/>
    </location>
    <ligand>
        <name>thiamine diphosphate</name>
        <dbReference type="ChEBI" id="CHEBI:58937"/>
    </ligand>
</feature>
<evidence type="ECO:0000256" key="15">
    <source>
        <dbReference type="PIRSR" id="PIRSR605478-3"/>
    </source>
</evidence>
<dbReference type="PROSITE" id="PS00801">
    <property type="entry name" value="TRANSKETOLASE_1"/>
    <property type="match status" value="1"/>
</dbReference>
<keyword evidence="18" id="KW-0106">Calcium</keyword>
<feature type="binding site" evidence="16">
    <location>
        <position position="192"/>
    </location>
    <ligand>
        <name>Mg(2+)</name>
        <dbReference type="ChEBI" id="CHEBI:18420"/>
    </ligand>
</feature>
<keyword evidence="10" id="KW-0576">Peroxisome</keyword>
<dbReference type="GO" id="GO:0004802">
    <property type="term" value="F:transketolase activity"/>
    <property type="evidence" value="ECO:0007669"/>
    <property type="project" value="UniProtKB-EC"/>
</dbReference>
<dbReference type="PROSITE" id="PS00802">
    <property type="entry name" value="TRANSKETOLASE_2"/>
    <property type="match status" value="1"/>
</dbReference>
<evidence type="ECO:0000256" key="14">
    <source>
        <dbReference type="PIRSR" id="PIRSR605478-2"/>
    </source>
</evidence>
<dbReference type="GO" id="GO:0015945">
    <property type="term" value="P:methanol metabolic process"/>
    <property type="evidence" value="ECO:0007669"/>
    <property type="project" value="UniProtKB-KW"/>
</dbReference>
<keyword evidence="6 16" id="KW-0479">Metal-binding</keyword>
<feature type="domain" description="Transketolase-like pyrimidine-binding" evidence="19">
    <location>
        <begin position="358"/>
        <end position="541"/>
    </location>
</feature>
<comment type="catalytic activity">
    <reaction evidence="11 18">
        <text>D-sedoheptulose 7-phosphate + D-glyceraldehyde 3-phosphate = aldehydo-D-ribose 5-phosphate + D-xylulose 5-phosphate</text>
        <dbReference type="Rhea" id="RHEA:10508"/>
        <dbReference type="ChEBI" id="CHEBI:57483"/>
        <dbReference type="ChEBI" id="CHEBI:57737"/>
        <dbReference type="ChEBI" id="CHEBI:58273"/>
        <dbReference type="ChEBI" id="CHEBI:59776"/>
        <dbReference type="EC" id="2.2.1.1"/>
    </reaction>
</comment>
<dbReference type="InterPro" id="IPR005478">
    <property type="entry name" value="Transketolase_bac-like"/>
</dbReference>
<dbReference type="SUPFAM" id="SSF52518">
    <property type="entry name" value="Thiamin diphosphate-binding fold (THDP-binding)"/>
    <property type="match status" value="2"/>
</dbReference>
<dbReference type="FunFam" id="3.40.50.970:FF:000004">
    <property type="entry name" value="Transketolase"/>
    <property type="match status" value="1"/>
</dbReference>
<dbReference type="InterPro" id="IPR009014">
    <property type="entry name" value="Transketo_C/PFOR_II"/>
</dbReference>
<feature type="binding site" evidence="15">
    <location>
        <position position="453"/>
    </location>
    <ligand>
        <name>thiamine diphosphate</name>
        <dbReference type="ChEBI" id="CHEBI:58937"/>
    </ligand>
</feature>
<evidence type="ECO:0000313" key="20">
    <source>
        <dbReference type="EMBL" id="KAH3669257.1"/>
    </source>
</evidence>
<comment type="subunit">
    <text evidence="4 18">Homodimer.</text>
</comment>
<dbReference type="InterPro" id="IPR005475">
    <property type="entry name" value="Transketolase-like_Pyr-bd"/>
</dbReference>
<feature type="binding site" evidence="16">
    <location>
        <position position="162"/>
    </location>
    <ligand>
        <name>Mg(2+)</name>
        <dbReference type="ChEBI" id="CHEBI:18420"/>
    </ligand>
</feature>
<evidence type="ECO:0000256" key="7">
    <source>
        <dbReference type="ARBA" id="ARBA00022842"/>
    </source>
</evidence>
<keyword evidence="9" id="KW-0485">Methanol utilization</keyword>
<dbReference type="InterPro" id="IPR005474">
    <property type="entry name" value="Transketolase_N"/>
</dbReference>
<evidence type="ECO:0000256" key="5">
    <source>
        <dbReference type="ARBA" id="ARBA00022679"/>
    </source>
</evidence>
<evidence type="ECO:0000256" key="9">
    <source>
        <dbReference type="ARBA" id="ARBA00023095"/>
    </source>
</evidence>
<dbReference type="EMBL" id="JAEUBE010000137">
    <property type="protein sequence ID" value="KAH3669257.1"/>
    <property type="molecule type" value="Genomic_DNA"/>
</dbReference>
<evidence type="ECO:0000256" key="2">
    <source>
        <dbReference type="ARBA" id="ARBA00004275"/>
    </source>
</evidence>
<dbReference type="Gene3D" id="3.40.50.970">
    <property type="match status" value="2"/>
</dbReference>
<evidence type="ECO:0000256" key="12">
    <source>
        <dbReference type="ARBA" id="ARBA00051389"/>
    </source>
</evidence>
<evidence type="ECO:0000256" key="17">
    <source>
        <dbReference type="PIRSR" id="PIRSR605478-5"/>
    </source>
</evidence>
<dbReference type="GO" id="GO:0005634">
    <property type="term" value="C:nucleus"/>
    <property type="evidence" value="ECO:0007669"/>
    <property type="project" value="TreeGrafter"/>
</dbReference>
<dbReference type="Gene3D" id="3.40.50.920">
    <property type="match status" value="1"/>
</dbReference>
<proteinExistence type="inferred from homology"/>
<feature type="binding site" evidence="14">
    <location>
        <position position="267"/>
    </location>
    <ligand>
        <name>substrate</name>
    </ligand>
</feature>
<name>A0A9P8PC39_9ASCO</name>
<dbReference type="InterPro" id="IPR033247">
    <property type="entry name" value="Transketolase_fam"/>
</dbReference>
<feature type="binding site" evidence="14">
    <location>
        <position position="361"/>
    </location>
    <ligand>
        <name>substrate</name>
    </ligand>
</feature>
<dbReference type="GO" id="GO:0046872">
    <property type="term" value="F:metal ion binding"/>
    <property type="evidence" value="ECO:0007669"/>
    <property type="project" value="UniProtKB-KW"/>
</dbReference>
<evidence type="ECO:0000256" key="10">
    <source>
        <dbReference type="ARBA" id="ARBA00023140"/>
    </source>
</evidence>
<comment type="catalytic activity">
    <reaction evidence="12">
        <text>D-xylulose 5-phosphate + formaldehyde = dihydroxyacetone + D-glyceraldehyde 3-phosphate</text>
        <dbReference type="Rhea" id="RHEA:24264"/>
        <dbReference type="ChEBI" id="CHEBI:16016"/>
        <dbReference type="ChEBI" id="CHEBI:16842"/>
        <dbReference type="ChEBI" id="CHEBI:57737"/>
        <dbReference type="ChEBI" id="CHEBI:59776"/>
        <dbReference type="EC" id="2.2.1.3"/>
    </reaction>
</comment>
<feature type="binding site" evidence="14">
    <location>
        <position position="489"/>
    </location>
    <ligand>
        <name>substrate</name>
    </ligand>
</feature>
<keyword evidence="7 16" id="KW-0460">Magnesium</keyword>
<accession>A0A9P8PC39</accession>
<reference evidence="20" key="2">
    <citation type="submission" date="2021-01" db="EMBL/GenBank/DDBJ databases">
        <authorList>
            <person name="Schikora-Tamarit M.A."/>
        </authorList>
    </citation>
    <scope>NUCLEOTIDE SEQUENCE</scope>
    <source>
        <strain evidence="20">CBS6075</strain>
    </source>
</reference>